<organism evidence="1 2">
    <name type="scientific">Parascaris equorum</name>
    <name type="common">Equine roundworm</name>
    <dbReference type="NCBI Taxonomy" id="6256"/>
    <lineage>
        <taxon>Eukaryota</taxon>
        <taxon>Metazoa</taxon>
        <taxon>Ecdysozoa</taxon>
        <taxon>Nematoda</taxon>
        <taxon>Chromadorea</taxon>
        <taxon>Rhabditida</taxon>
        <taxon>Spirurina</taxon>
        <taxon>Ascaridomorpha</taxon>
        <taxon>Ascaridoidea</taxon>
        <taxon>Ascarididae</taxon>
        <taxon>Parascaris</taxon>
    </lineage>
</organism>
<name>A0A914S6X2_PAREQ</name>
<dbReference type="Gene3D" id="3.30.200.20">
    <property type="entry name" value="Phosphorylase Kinase, domain 1"/>
    <property type="match status" value="1"/>
</dbReference>
<protein>
    <submittedName>
        <fullName evidence="2">Protein kinase domain-containing protein</fullName>
    </submittedName>
</protein>
<dbReference type="WBParaSite" id="PEQ_0000995601-mRNA-1">
    <property type="protein sequence ID" value="PEQ_0000995601-mRNA-1"/>
    <property type="gene ID" value="PEQ_0000995601"/>
</dbReference>
<sequence>MSVDYGNSNEGSCERELPDVESRLPDKNCLIRGKNYAFAIGRRIAQGRFGAVYEVICDTHFHGLHLDYAVLSQASKANCKHFISLIDRGKIEGHFKFVIMGMVSCISNIIVEFISVTS</sequence>
<dbReference type="Proteomes" id="UP000887564">
    <property type="component" value="Unplaced"/>
</dbReference>
<accession>A0A914S6X2</accession>
<proteinExistence type="predicted"/>
<evidence type="ECO:0000313" key="1">
    <source>
        <dbReference type="Proteomes" id="UP000887564"/>
    </source>
</evidence>
<evidence type="ECO:0000313" key="2">
    <source>
        <dbReference type="WBParaSite" id="PEQ_0000995601-mRNA-1"/>
    </source>
</evidence>
<reference evidence="2" key="1">
    <citation type="submission" date="2022-11" db="UniProtKB">
        <authorList>
            <consortium name="WormBaseParasite"/>
        </authorList>
    </citation>
    <scope>IDENTIFICATION</scope>
</reference>
<dbReference type="AlphaFoldDB" id="A0A914S6X2"/>
<keyword evidence="1" id="KW-1185">Reference proteome</keyword>